<dbReference type="InterPro" id="IPR009075">
    <property type="entry name" value="AcylCo_DH/oxidase_C"/>
</dbReference>
<dbReference type="SUPFAM" id="SSF56645">
    <property type="entry name" value="Acyl-CoA dehydrogenase NM domain-like"/>
    <property type="match status" value="1"/>
</dbReference>
<dbReference type="Pfam" id="PF00441">
    <property type="entry name" value="Acyl-CoA_dh_1"/>
    <property type="match status" value="1"/>
</dbReference>
<evidence type="ECO:0000313" key="9">
    <source>
        <dbReference type="Proteomes" id="UP001321506"/>
    </source>
</evidence>
<comment type="similarity">
    <text evidence="2">Belongs to the acyl-CoA dehydrogenase family.</text>
</comment>
<evidence type="ECO:0000259" key="6">
    <source>
        <dbReference type="Pfam" id="PF00441"/>
    </source>
</evidence>
<keyword evidence="3" id="KW-0285">Flavoprotein</keyword>
<comment type="cofactor">
    <cofactor evidence="1">
        <name>FAD</name>
        <dbReference type="ChEBI" id="CHEBI:57692"/>
    </cofactor>
</comment>
<dbReference type="EMBL" id="JASATX010000002">
    <property type="protein sequence ID" value="MDI2098699.1"/>
    <property type="molecule type" value="Genomic_DNA"/>
</dbReference>
<keyword evidence="4" id="KW-0274">FAD</keyword>
<dbReference type="GO" id="GO:0050660">
    <property type="term" value="F:flavin adenine dinucleotide binding"/>
    <property type="evidence" value="ECO:0007669"/>
    <property type="project" value="InterPro"/>
</dbReference>
<dbReference type="AlphaFoldDB" id="A0AAW6T5G9"/>
<dbReference type="PANTHER" id="PTHR43884">
    <property type="entry name" value="ACYL-COA DEHYDROGENASE"/>
    <property type="match status" value="1"/>
</dbReference>
<evidence type="ECO:0000256" key="5">
    <source>
        <dbReference type="ARBA" id="ARBA00023002"/>
    </source>
</evidence>
<name>A0AAW6T5G9_9MICO</name>
<feature type="domain" description="Acyl-CoA dehydrogenase/oxidase C-terminal" evidence="6">
    <location>
        <begin position="199"/>
        <end position="335"/>
    </location>
</feature>
<dbReference type="Pfam" id="PF02771">
    <property type="entry name" value="Acyl-CoA_dh_N"/>
    <property type="match status" value="1"/>
</dbReference>
<dbReference type="EC" id="1.-.-.-" evidence="8"/>
<evidence type="ECO:0000259" key="7">
    <source>
        <dbReference type="Pfam" id="PF02771"/>
    </source>
</evidence>
<accession>A0AAW6T5G9</accession>
<evidence type="ECO:0000256" key="2">
    <source>
        <dbReference type="ARBA" id="ARBA00009347"/>
    </source>
</evidence>
<evidence type="ECO:0000256" key="4">
    <source>
        <dbReference type="ARBA" id="ARBA00022827"/>
    </source>
</evidence>
<gene>
    <name evidence="8" type="ORF">QF206_06940</name>
</gene>
<dbReference type="GO" id="GO:0003995">
    <property type="term" value="F:acyl-CoA dehydrogenase activity"/>
    <property type="evidence" value="ECO:0007669"/>
    <property type="project" value="TreeGrafter"/>
</dbReference>
<dbReference type="InterPro" id="IPR009100">
    <property type="entry name" value="AcylCoA_DH/oxidase_NM_dom_sf"/>
</dbReference>
<dbReference type="Gene3D" id="1.10.540.10">
    <property type="entry name" value="Acyl-CoA dehydrogenase/oxidase, N-terminal domain"/>
    <property type="match status" value="1"/>
</dbReference>
<organism evidence="8 9">
    <name type="scientific">Ruicaihuangia caeni</name>
    <dbReference type="NCBI Taxonomy" id="3042517"/>
    <lineage>
        <taxon>Bacteria</taxon>
        <taxon>Bacillati</taxon>
        <taxon>Actinomycetota</taxon>
        <taxon>Actinomycetes</taxon>
        <taxon>Micrococcales</taxon>
        <taxon>Microbacteriaceae</taxon>
        <taxon>Ruicaihuangia</taxon>
    </lineage>
</organism>
<feature type="domain" description="Acyl-CoA dehydrogenase/oxidase N-terminal" evidence="7">
    <location>
        <begin position="11"/>
        <end position="119"/>
    </location>
</feature>
<evidence type="ECO:0000256" key="1">
    <source>
        <dbReference type="ARBA" id="ARBA00001974"/>
    </source>
</evidence>
<keyword evidence="9" id="KW-1185">Reference proteome</keyword>
<dbReference type="Gene3D" id="1.20.140.10">
    <property type="entry name" value="Butyryl-CoA Dehydrogenase, subunit A, domain 3"/>
    <property type="match status" value="1"/>
</dbReference>
<protein>
    <submittedName>
        <fullName evidence="8">Acyl-CoA dehydrogenase family protein</fullName>
        <ecNumber evidence="8">1.-.-.-</ecNumber>
    </submittedName>
</protein>
<sequence>MTGSYGADETSVELATGLREFFNEHCGLDRVRAAWSDGSLDLALWGEVAALGFTGALASEEVGGLGVQPEDLVLAIEEIGYSGASLPLVDTAAVVVPIIERYGSAEQRASFLPGLISGERIAASTVMFGGDRAMFAAEADVLLLERDDCLHLLDRRQFSTVEVHSPDPASRLARVSVESSVLSDATRLAAGATDDARGRAVWAASALLNGVSRRMLEMTVDHAKTREQFGRAIGSFQAVKHLIADAWVAMESSRPCAWYAAHACSQGLADAAAAASVAKASASDAARVVGDSALQVHGGIGFTWEHPLHFWMKRGKLLEHAYGSRGFHLRSLGAAMRDDQQGSDAVFPGL</sequence>
<dbReference type="RefSeq" id="WP_281488477.1">
    <property type="nucleotide sequence ID" value="NZ_JASATX010000002.1"/>
</dbReference>
<evidence type="ECO:0000256" key="3">
    <source>
        <dbReference type="ARBA" id="ARBA00022630"/>
    </source>
</evidence>
<dbReference type="Proteomes" id="UP001321506">
    <property type="component" value="Unassembled WGS sequence"/>
</dbReference>
<evidence type="ECO:0000313" key="8">
    <source>
        <dbReference type="EMBL" id="MDI2098699.1"/>
    </source>
</evidence>
<dbReference type="InterPro" id="IPR036250">
    <property type="entry name" value="AcylCo_DH-like_C"/>
</dbReference>
<reference evidence="8 9" key="1">
    <citation type="submission" date="2023-04" db="EMBL/GenBank/DDBJ databases">
        <title>Klugiella caeni sp. nov. isolated from the sludge of biochemical tank.</title>
        <authorList>
            <person name="Geng K."/>
        </authorList>
    </citation>
    <scope>NUCLEOTIDE SEQUENCE [LARGE SCALE GENOMIC DNA]</scope>
    <source>
        <strain evidence="8 9">YN-L-19</strain>
    </source>
</reference>
<dbReference type="PANTHER" id="PTHR43884:SF20">
    <property type="entry name" value="ACYL-COA DEHYDROGENASE FADE28"/>
    <property type="match status" value="1"/>
</dbReference>
<comment type="caution">
    <text evidence="8">The sequence shown here is derived from an EMBL/GenBank/DDBJ whole genome shotgun (WGS) entry which is preliminary data.</text>
</comment>
<dbReference type="InterPro" id="IPR013786">
    <property type="entry name" value="AcylCoA_DH/ox_N"/>
</dbReference>
<dbReference type="SUPFAM" id="SSF47203">
    <property type="entry name" value="Acyl-CoA dehydrogenase C-terminal domain-like"/>
    <property type="match status" value="1"/>
</dbReference>
<keyword evidence="5 8" id="KW-0560">Oxidoreductase</keyword>
<proteinExistence type="inferred from homology"/>
<dbReference type="InterPro" id="IPR037069">
    <property type="entry name" value="AcylCoA_DH/ox_N_sf"/>
</dbReference>